<reference evidence="2" key="1">
    <citation type="journal article" date="2014" name="Int. J. Syst. Evol. Microbiol.">
        <title>Complete genome sequence of Corynebacterium casei LMG S-19264T (=DSM 44701T), isolated from a smear-ripened cheese.</title>
        <authorList>
            <consortium name="US DOE Joint Genome Institute (JGI-PGF)"/>
            <person name="Walter F."/>
            <person name="Albersmeier A."/>
            <person name="Kalinowski J."/>
            <person name="Ruckert C."/>
        </authorList>
    </citation>
    <scope>NUCLEOTIDE SEQUENCE</scope>
    <source>
        <strain evidence="2">CGMCC 1.12426</strain>
    </source>
</reference>
<dbReference type="EMBL" id="BMFA01000014">
    <property type="protein sequence ID" value="GGB61320.1"/>
    <property type="molecule type" value="Genomic_DNA"/>
</dbReference>
<evidence type="ECO:0000313" key="3">
    <source>
        <dbReference type="Proteomes" id="UP000605148"/>
    </source>
</evidence>
<reference evidence="2" key="2">
    <citation type="submission" date="2020-09" db="EMBL/GenBank/DDBJ databases">
        <authorList>
            <person name="Sun Q."/>
            <person name="Zhou Y."/>
        </authorList>
    </citation>
    <scope>NUCLEOTIDE SEQUENCE</scope>
    <source>
        <strain evidence="2">CGMCC 1.12426</strain>
    </source>
</reference>
<keyword evidence="3" id="KW-1185">Reference proteome</keyword>
<name>A0A916TMW2_9HYPH</name>
<sequence>MANIVYNMRRLVQINQMKPASAGKQPRRAKPPGRKDPTQTAIRPRTGQLASARHKNGLIEVLIMGLEKQSS</sequence>
<gene>
    <name evidence="2" type="ORF">GCM10011316_36640</name>
</gene>
<protein>
    <submittedName>
        <fullName evidence="2">Uncharacterized protein</fullName>
    </submittedName>
</protein>
<accession>A0A916TMW2</accession>
<dbReference type="AlphaFoldDB" id="A0A916TMW2"/>
<evidence type="ECO:0000256" key="1">
    <source>
        <dbReference type="SAM" id="MobiDB-lite"/>
    </source>
</evidence>
<feature type="region of interest" description="Disordered" evidence="1">
    <location>
        <begin position="15"/>
        <end position="51"/>
    </location>
</feature>
<dbReference type="Proteomes" id="UP000605148">
    <property type="component" value="Unassembled WGS sequence"/>
</dbReference>
<organism evidence="2 3">
    <name type="scientific">Roseibium aquae</name>
    <dbReference type="NCBI Taxonomy" id="1323746"/>
    <lineage>
        <taxon>Bacteria</taxon>
        <taxon>Pseudomonadati</taxon>
        <taxon>Pseudomonadota</taxon>
        <taxon>Alphaproteobacteria</taxon>
        <taxon>Hyphomicrobiales</taxon>
        <taxon>Stappiaceae</taxon>
        <taxon>Roseibium</taxon>
    </lineage>
</organism>
<comment type="caution">
    <text evidence="2">The sequence shown here is derived from an EMBL/GenBank/DDBJ whole genome shotgun (WGS) entry which is preliminary data.</text>
</comment>
<proteinExistence type="predicted"/>
<evidence type="ECO:0000313" key="2">
    <source>
        <dbReference type="EMBL" id="GGB61320.1"/>
    </source>
</evidence>